<comment type="caution">
    <text evidence="2">The sequence shown here is derived from an EMBL/GenBank/DDBJ whole genome shotgun (WGS) entry which is preliminary data.</text>
</comment>
<keyword evidence="3" id="KW-1185">Reference proteome</keyword>
<feature type="compositionally biased region" description="Basic and acidic residues" evidence="1">
    <location>
        <begin position="105"/>
        <end position="116"/>
    </location>
</feature>
<feature type="region of interest" description="Disordered" evidence="1">
    <location>
        <begin position="1"/>
        <end position="116"/>
    </location>
</feature>
<sequence length="203" mass="22547">MASIEPPDTDSASSSVTLNNSSSPEFHENLNAHKCGNIRQDGHGSGAANKSVPPDFIPIRSSWRSSSVVVHRDNDHEADEDAEDGDSSTSTNANDSPLAGSKITNLRDREIRGETGSMKESKTFAFGLKHYTDTDVKARIMIIFQFYEHQNEHSRSHNRSTEGPIHPPASNDEDESNLEWCCISVTEYRLGWLLRVLHNINRG</sequence>
<feature type="compositionally biased region" description="Low complexity" evidence="1">
    <location>
        <begin position="60"/>
        <end position="69"/>
    </location>
</feature>
<reference evidence="2 3" key="1">
    <citation type="submission" date="2015-12" db="EMBL/GenBank/DDBJ databases">
        <title>The genome of Folsomia candida.</title>
        <authorList>
            <person name="Faddeeva A."/>
            <person name="Derks M.F."/>
            <person name="Anvar Y."/>
            <person name="Smit S."/>
            <person name="Van Straalen N."/>
            <person name="Roelofs D."/>
        </authorList>
    </citation>
    <scope>NUCLEOTIDE SEQUENCE [LARGE SCALE GENOMIC DNA]</scope>
    <source>
        <strain evidence="2 3">VU population</strain>
        <tissue evidence="2">Whole body</tissue>
    </source>
</reference>
<dbReference type="EMBL" id="LNIX01000001">
    <property type="protein sequence ID" value="OXA62720.1"/>
    <property type="molecule type" value="Genomic_DNA"/>
</dbReference>
<protein>
    <submittedName>
        <fullName evidence="2">Histone deacetylase 2</fullName>
    </submittedName>
</protein>
<organism evidence="2 3">
    <name type="scientific">Folsomia candida</name>
    <name type="common">Springtail</name>
    <dbReference type="NCBI Taxonomy" id="158441"/>
    <lineage>
        <taxon>Eukaryota</taxon>
        <taxon>Metazoa</taxon>
        <taxon>Ecdysozoa</taxon>
        <taxon>Arthropoda</taxon>
        <taxon>Hexapoda</taxon>
        <taxon>Collembola</taxon>
        <taxon>Entomobryomorpha</taxon>
        <taxon>Isotomoidea</taxon>
        <taxon>Isotomidae</taxon>
        <taxon>Proisotominae</taxon>
        <taxon>Folsomia</taxon>
    </lineage>
</organism>
<dbReference type="Proteomes" id="UP000198287">
    <property type="component" value="Unassembled WGS sequence"/>
</dbReference>
<accession>A0A226EZZ2</accession>
<dbReference type="OrthoDB" id="5563016at2759"/>
<name>A0A226EZZ2_FOLCA</name>
<evidence type="ECO:0000256" key="1">
    <source>
        <dbReference type="SAM" id="MobiDB-lite"/>
    </source>
</evidence>
<feature type="region of interest" description="Disordered" evidence="1">
    <location>
        <begin position="154"/>
        <end position="175"/>
    </location>
</feature>
<feature type="compositionally biased region" description="Acidic residues" evidence="1">
    <location>
        <begin position="76"/>
        <end position="86"/>
    </location>
</feature>
<proteinExistence type="predicted"/>
<evidence type="ECO:0000313" key="3">
    <source>
        <dbReference type="Proteomes" id="UP000198287"/>
    </source>
</evidence>
<dbReference type="AlphaFoldDB" id="A0A226EZZ2"/>
<feature type="compositionally biased region" description="Low complexity" evidence="1">
    <location>
        <begin position="11"/>
        <end position="23"/>
    </location>
</feature>
<evidence type="ECO:0000313" key="2">
    <source>
        <dbReference type="EMBL" id="OXA62720.1"/>
    </source>
</evidence>
<gene>
    <name evidence="2" type="ORF">Fcan01_03669</name>
</gene>